<reference evidence="1 2" key="1">
    <citation type="submission" date="2020-08" db="EMBL/GenBank/DDBJ databases">
        <title>Genomic Encyclopedia of Type Strains, Phase IV (KMG-IV): sequencing the most valuable type-strain genomes for metagenomic binning, comparative biology and taxonomic classification.</title>
        <authorList>
            <person name="Goeker M."/>
        </authorList>
    </citation>
    <scope>NUCLEOTIDE SEQUENCE [LARGE SCALE GENOMIC DNA]</scope>
    <source>
        <strain evidence="1 2">DSM 29853</strain>
    </source>
</reference>
<dbReference type="EMBL" id="JACIEZ010000006">
    <property type="protein sequence ID" value="MBB4065789.1"/>
    <property type="molecule type" value="Genomic_DNA"/>
</dbReference>
<name>A0A7W6J6P8_9HYPH</name>
<dbReference type="Proteomes" id="UP000528286">
    <property type="component" value="Unassembled WGS sequence"/>
</dbReference>
<comment type="caution">
    <text evidence="1">The sequence shown here is derived from an EMBL/GenBank/DDBJ whole genome shotgun (WGS) entry which is preliminary data.</text>
</comment>
<dbReference type="RefSeq" id="WP_183367086.1">
    <property type="nucleotide sequence ID" value="NZ_JACIEZ010000006.1"/>
</dbReference>
<gene>
    <name evidence="1" type="ORF">GGR23_002997</name>
</gene>
<organism evidence="1 2">
    <name type="scientific">Gellertiella hungarica</name>
    <dbReference type="NCBI Taxonomy" id="1572859"/>
    <lineage>
        <taxon>Bacteria</taxon>
        <taxon>Pseudomonadati</taxon>
        <taxon>Pseudomonadota</taxon>
        <taxon>Alphaproteobacteria</taxon>
        <taxon>Hyphomicrobiales</taxon>
        <taxon>Rhizobiaceae</taxon>
        <taxon>Gellertiella</taxon>
    </lineage>
</organism>
<evidence type="ECO:0000313" key="1">
    <source>
        <dbReference type="EMBL" id="MBB4065789.1"/>
    </source>
</evidence>
<sequence length="108" mass="12121">MAEKQRKSRLAKLRKSWRKATPEERMQFLQWLGEAPLAAAPLATGRYLTEESTRRIRERMTARGIDLAGLNRDLGLAPTDPAIARAMLEGKALRLAVIAALEEWLLAP</sequence>
<dbReference type="AlphaFoldDB" id="A0A7W6J6P8"/>
<accession>A0A7W6J6P8</accession>
<protein>
    <submittedName>
        <fullName evidence="1">Uncharacterized protein</fullName>
    </submittedName>
</protein>
<keyword evidence="2" id="KW-1185">Reference proteome</keyword>
<proteinExistence type="predicted"/>
<evidence type="ECO:0000313" key="2">
    <source>
        <dbReference type="Proteomes" id="UP000528286"/>
    </source>
</evidence>